<evidence type="ECO:0000313" key="3">
    <source>
        <dbReference type="EMBL" id="GAA4675834.1"/>
    </source>
</evidence>
<name>A0ABP8VYJ5_9ACTN</name>
<keyword evidence="2" id="KW-0472">Membrane</keyword>
<keyword evidence="2" id="KW-1133">Transmembrane helix</keyword>
<comment type="caution">
    <text evidence="3">The sequence shown here is derived from an EMBL/GenBank/DDBJ whole genome shotgun (WGS) entry which is preliminary data.</text>
</comment>
<protein>
    <recommendedName>
        <fullName evidence="5">Ribbon-helix-helix protein, CopG family</fullName>
    </recommendedName>
</protein>
<feature type="compositionally biased region" description="Basic and acidic residues" evidence="1">
    <location>
        <begin position="198"/>
        <end position="218"/>
    </location>
</feature>
<proteinExistence type="predicted"/>
<accession>A0ABP8VYJ5</accession>
<evidence type="ECO:0000256" key="1">
    <source>
        <dbReference type="SAM" id="MobiDB-lite"/>
    </source>
</evidence>
<feature type="region of interest" description="Disordered" evidence="1">
    <location>
        <begin position="196"/>
        <end position="226"/>
    </location>
</feature>
<feature type="transmembrane region" description="Helical" evidence="2">
    <location>
        <begin position="161"/>
        <end position="186"/>
    </location>
</feature>
<keyword evidence="4" id="KW-1185">Reference proteome</keyword>
<dbReference type="EMBL" id="BAABIM010000001">
    <property type="protein sequence ID" value="GAA4675834.1"/>
    <property type="molecule type" value="Genomic_DNA"/>
</dbReference>
<evidence type="ECO:0000256" key="2">
    <source>
        <dbReference type="SAM" id="Phobius"/>
    </source>
</evidence>
<keyword evidence="2" id="KW-0812">Transmembrane</keyword>
<reference evidence="4" key="1">
    <citation type="journal article" date="2019" name="Int. J. Syst. Evol. Microbiol.">
        <title>The Global Catalogue of Microorganisms (GCM) 10K type strain sequencing project: providing services to taxonomists for standard genome sequencing and annotation.</title>
        <authorList>
            <consortium name="The Broad Institute Genomics Platform"/>
            <consortium name="The Broad Institute Genome Sequencing Center for Infectious Disease"/>
            <person name="Wu L."/>
            <person name="Ma J."/>
        </authorList>
    </citation>
    <scope>NUCLEOTIDE SEQUENCE [LARGE SCALE GENOMIC DNA]</scope>
    <source>
        <strain evidence="4">JCM 18127</strain>
    </source>
</reference>
<sequence length="244" mass="24563">MRSPGAARRAVGAVTVATFTVAALLGVLVLVGGELGDLQVQVLLTTLLVGAASVAALCYLTTAGSPQWPVGAAGGVLLTLPVAAGLVLVWFQPQDAEGLARAFGVGAVLSASWAQVCVLVALARGGAPSVRVVQCLTLVPLAVLALVLSAMVLGADPGDGGLRVLGVAAILDVLGTVVTAVLARLAEADAAAGRPHRAGRDDVLRRPPELRAGLDREAAAQGRDPGELLDDAVRGYLRSHGSRD</sequence>
<evidence type="ECO:0008006" key="5">
    <source>
        <dbReference type="Google" id="ProtNLM"/>
    </source>
</evidence>
<feature type="transmembrane region" description="Helical" evidence="2">
    <location>
        <begin position="12"/>
        <end position="32"/>
    </location>
</feature>
<feature type="transmembrane region" description="Helical" evidence="2">
    <location>
        <begin position="72"/>
        <end position="91"/>
    </location>
</feature>
<dbReference type="RefSeq" id="WP_345263502.1">
    <property type="nucleotide sequence ID" value="NZ_BAABIM010000001.1"/>
</dbReference>
<evidence type="ECO:0000313" key="4">
    <source>
        <dbReference type="Proteomes" id="UP001500621"/>
    </source>
</evidence>
<feature type="transmembrane region" description="Helical" evidence="2">
    <location>
        <begin position="103"/>
        <end position="123"/>
    </location>
</feature>
<organism evidence="3 4">
    <name type="scientific">Nocardioides nanhaiensis</name>
    <dbReference type="NCBI Taxonomy" id="1476871"/>
    <lineage>
        <taxon>Bacteria</taxon>
        <taxon>Bacillati</taxon>
        <taxon>Actinomycetota</taxon>
        <taxon>Actinomycetes</taxon>
        <taxon>Propionibacteriales</taxon>
        <taxon>Nocardioidaceae</taxon>
        <taxon>Nocardioides</taxon>
    </lineage>
</organism>
<feature type="transmembrane region" description="Helical" evidence="2">
    <location>
        <begin position="38"/>
        <end position="60"/>
    </location>
</feature>
<gene>
    <name evidence="3" type="ORF">GCM10023226_11300</name>
</gene>
<dbReference type="Proteomes" id="UP001500621">
    <property type="component" value="Unassembled WGS sequence"/>
</dbReference>
<feature type="transmembrane region" description="Helical" evidence="2">
    <location>
        <begin position="135"/>
        <end position="155"/>
    </location>
</feature>